<dbReference type="SUPFAM" id="SSF81296">
    <property type="entry name" value="E set domains"/>
    <property type="match status" value="1"/>
</dbReference>
<comment type="caution">
    <text evidence="8">The sequence shown here is derived from an EMBL/GenBank/DDBJ whole genome shotgun (WGS) entry which is preliminary data.</text>
</comment>
<dbReference type="PANTHER" id="PTHR19372:SF7">
    <property type="entry name" value="SULFITE OXIDASE, MITOCHONDRIAL"/>
    <property type="match status" value="1"/>
</dbReference>
<keyword evidence="4" id="KW-0560">Oxidoreductase</keyword>
<dbReference type="GO" id="GO:0030151">
    <property type="term" value="F:molybdenum ion binding"/>
    <property type="evidence" value="ECO:0007669"/>
    <property type="project" value="InterPro"/>
</dbReference>
<dbReference type="EMBL" id="NRDI02000012">
    <property type="protein sequence ID" value="KAI1512028.1"/>
    <property type="molecule type" value="Genomic_DNA"/>
</dbReference>
<dbReference type="Gene3D" id="3.90.420.10">
    <property type="entry name" value="Oxidoreductase, molybdopterin-binding domain"/>
    <property type="match status" value="1"/>
</dbReference>
<evidence type="ECO:0000256" key="2">
    <source>
        <dbReference type="ARBA" id="ARBA00022505"/>
    </source>
</evidence>
<evidence type="ECO:0000256" key="5">
    <source>
        <dbReference type="SAM" id="MobiDB-lite"/>
    </source>
</evidence>
<gene>
    <name evidence="8" type="ORF">Ptr86124_008868</name>
</gene>
<dbReference type="GO" id="GO:0006790">
    <property type="term" value="P:sulfur compound metabolic process"/>
    <property type="evidence" value="ECO:0007669"/>
    <property type="project" value="TreeGrafter"/>
</dbReference>
<dbReference type="SUPFAM" id="SSF56524">
    <property type="entry name" value="Oxidoreductase molybdopterin-binding domain"/>
    <property type="match status" value="1"/>
</dbReference>
<dbReference type="GO" id="GO:0020037">
    <property type="term" value="F:heme binding"/>
    <property type="evidence" value="ECO:0007669"/>
    <property type="project" value="TreeGrafter"/>
</dbReference>
<name>A0A922N8W4_9PLEO</name>
<keyword evidence="2" id="KW-0500">Molybdenum</keyword>
<dbReference type="Gene3D" id="2.60.40.650">
    <property type="match status" value="1"/>
</dbReference>
<dbReference type="GO" id="GO:0005739">
    <property type="term" value="C:mitochondrion"/>
    <property type="evidence" value="ECO:0007669"/>
    <property type="project" value="TreeGrafter"/>
</dbReference>
<keyword evidence="3" id="KW-0479">Metal-binding</keyword>
<evidence type="ECO:0000256" key="4">
    <source>
        <dbReference type="ARBA" id="ARBA00023002"/>
    </source>
</evidence>
<dbReference type="InterPro" id="IPR005066">
    <property type="entry name" value="MoCF_OxRdtse_dimer"/>
</dbReference>
<dbReference type="InterPro" id="IPR036374">
    <property type="entry name" value="OxRdtase_Mopterin-bd_sf"/>
</dbReference>
<evidence type="ECO:0000256" key="1">
    <source>
        <dbReference type="ARBA" id="ARBA00001924"/>
    </source>
</evidence>
<feature type="domain" description="Moybdenum cofactor oxidoreductase dimerisation" evidence="7">
    <location>
        <begin position="524"/>
        <end position="647"/>
    </location>
</feature>
<dbReference type="Proteomes" id="UP000249757">
    <property type="component" value="Unassembled WGS sequence"/>
</dbReference>
<dbReference type="PRINTS" id="PR00407">
    <property type="entry name" value="EUMOPTERIN"/>
</dbReference>
<evidence type="ECO:0000313" key="8">
    <source>
        <dbReference type="EMBL" id="KAI1512028.1"/>
    </source>
</evidence>
<dbReference type="InterPro" id="IPR008335">
    <property type="entry name" value="Mopterin_OxRdtase_euk"/>
</dbReference>
<dbReference type="InterPro" id="IPR000572">
    <property type="entry name" value="OxRdtase_Mopterin-bd_dom"/>
</dbReference>
<keyword evidence="9" id="KW-1185">Reference proteome</keyword>
<organism evidence="8 9">
    <name type="scientific">Pyrenophora tritici-repentis</name>
    <dbReference type="NCBI Taxonomy" id="45151"/>
    <lineage>
        <taxon>Eukaryota</taxon>
        <taxon>Fungi</taxon>
        <taxon>Dikarya</taxon>
        <taxon>Ascomycota</taxon>
        <taxon>Pezizomycotina</taxon>
        <taxon>Dothideomycetes</taxon>
        <taxon>Pleosporomycetidae</taxon>
        <taxon>Pleosporales</taxon>
        <taxon>Pleosporineae</taxon>
        <taxon>Pleosporaceae</taxon>
        <taxon>Pyrenophora</taxon>
    </lineage>
</organism>
<dbReference type="InterPro" id="IPR014756">
    <property type="entry name" value="Ig_E-set"/>
</dbReference>
<dbReference type="FunFam" id="3.90.420.10:FF:000002">
    <property type="entry name" value="sulfite oxidase, mitochondrial"/>
    <property type="match status" value="1"/>
</dbReference>
<dbReference type="Pfam" id="PF03404">
    <property type="entry name" value="Mo-co_dimer"/>
    <property type="match status" value="1"/>
</dbReference>
<dbReference type="AlphaFoldDB" id="A0A922N8W4"/>
<reference evidence="9" key="1">
    <citation type="journal article" date="2022" name="Microb. Genom.">
        <title>A global pangenome for the wheat fungal pathogen Pyrenophora tritici-repentis and prediction of effector protein structural homology.</title>
        <authorList>
            <person name="Moolhuijzen P.M."/>
            <person name="See P.T."/>
            <person name="Shi G."/>
            <person name="Powell H.R."/>
            <person name="Cockram J."/>
            <person name="Jorgensen L.N."/>
            <person name="Benslimane H."/>
            <person name="Strelkov S.E."/>
            <person name="Turner J."/>
            <person name="Liu Z."/>
            <person name="Moffat C.S."/>
        </authorList>
    </citation>
    <scope>NUCLEOTIDE SEQUENCE [LARGE SCALE GENOMIC DNA]</scope>
</reference>
<proteinExistence type="predicted"/>
<evidence type="ECO:0000259" key="6">
    <source>
        <dbReference type="Pfam" id="PF00174"/>
    </source>
</evidence>
<evidence type="ECO:0000256" key="3">
    <source>
        <dbReference type="ARBA" id="ARBA00022723"/>
    </source>
</evidence>
<dbReference type="Pfam" id="PF00174">
    <property type="entry name" value="Oxidored_molyb"/>
    <property type="match status" value="1"/>
</dbReference>
<comment type="cofactor">
    <cofactor evidence="1">
        <name>Mo-molybdopterin</name>
        <dbReference type="ChEBI" id="CHEBI:71302"/>
    </cofactor>
</comment>
<sequence>MTGKSTQFKKSQELPAEGAVQPIRSDLSEDEEYPGFRRFLRQRPYIIRHGTYFQPSEEPTWDFEKPLFPIIMPNGKTGPYYLIDPPTPPMSPHLPIMLPYDHWRARRVTVFGGSLEISAETERWVTYYEFGRDSWDTSPIDYTGWEDRLVDVPFKDRFRQWTAHGNNSERSSYFNPISRPVWGYEFAFVGNKWTRRSTGIASMVEKLGAMSHFTASADSRDYPQLQPRTCSIPTRDKTEYCRVQRSAGAPDLSLKPACPAASRRLTLPSLNHAIAAKPQSTTMVQLVHSVEEPLNREPQLEKLIQSFITEDGYDRNHGPIPQINPNTHKVSVIGLVDNELSLSVADLQALPQHTVICALQCAGNRRHTMRTKLKEVHGIDWFDGAVMNCKWKGPLLKDVLEKAGIKIEESKLKDAHVAFSCFQTPCQDDKFYGASLPLSRIMDPKRSIMLALEMNDKPLPPNHGAPVRVVTPGIAGARSVKWLDQISVQMTESDSYYQQHDYKILPPEADCKEKAEEYWGKVDALHDMPVNSVIAVPKSESTVRQEEDGTIEVKGYALPSGADGPIVKVEVSTDGGNSWADAELINTYDDEDAKDVELKWAWALWKAKVKVEKGKEATVVSRATDKSGNTQEKCPLWNFRGVAYNGYGEVTGLKVV</sequence>
<feature type="region of interest" description="Disordered" evidence="5">
    <location>
        <begin position="1"/>
        <end position="28"/>
    </location>
</feature>
<feature type="domain" description="Oxidoreductase molybdopterin-binding" evidence="6">
    <location>
        <begin position="317"/>
        <end position="497"/>
    </location>
</feature>
<evidence type="ECO:0000313" key="9">
    <source>
        <dbReference type="Proteomes" id="UP000249757"/>
    </source>
</evidence>
<protein>
    <submittedName>
        <fullName evidence="8">Sulfite oxidase protein</fullName>
    </submittedName>
</protein>
<dbReference type="GO" id="GO:0043546">
    <property type="term" value="F:molybdopterin cofactor binding"/>
    <property type="evidence" value="ECO:0007669"/>
    <property type="project" value="TreeGrafter"/>
</dbReference>
<evidence type="ECO:0000259" key="7">
    <source>
        <dbReference type="Pfam" id="PF03404"/>
    </source>
</evidence>
<dbReference type="PANTHER" id="PTHR19372">
    <property type="entry name" value="SULFITE REDUCTASE"/>
    <property type="match status" value="1"/>
</dbReference>
<accession>A0A922N8W4</accession>
<dbReference type="GO" id="GO:0008482">
    <property type="term" value="F:sulfite oxidase activity"/>
    <property type="evidence" value="ECO:0007669"/>
    <property type="project" value="TreeGrafter"/>
</dbReference>